<reference evidence="7" key="1">
    <citation type="submission" date="2020-10" db="EMBL/GenBank/DDBJ databases">
        <authorList>
            <person name="Kikuchi T."/>
        </authorList>
    </citation>
    <scope>NUCLEOTIDE SEQUENCE</scope>
    <source>
        <strain evidence="7">NKZ352</strain>
    </source>
</reference>
<keyword evidence="4 6" id="KW-1133">Transmembrane helix</keyword>
<evidence type="ECO:0000256" key="1">
    <source>
        <dbReference type="ARBA" id="ARBA00004141"/>
    </source>
</evidence>
<feature type="transmembrane region" description="Helical" evidence="6">
    <location>
        <begin position="12"/>
        <end position="30"/>
    </location>
</feature>
<evidence type="ECO:0000313" key="8">
    <source>
        <dbReference type="Proteomes" id="UP000835052"/>
    </source>
</evidence>
<accession>A0A8S1HNJ2</accession>
<dbReference type="GO" id="GO:0007606">
    <property type="term" value="P:sensory perception of chemical stimulus"/>
    <property type="evidence" value="ECO:0007669"/>
    <property type="project" value="UniProtKB-UniRule"/>
</dbReference>
<dbReference type="GO" id="GO:0004888">
    <property type="term" value="F:transmembrane signaling receptor activity"/>
    <property type="evidence" value="ECO:0007669"/>
    <property type="project" value="InterPro"/>
</dbReference>
<keyword evidence="8" id="KW-1185">Reference proteome</keyword>
<keyword evidence="3 6" id="KW-0812">Transmembrane</keyword>
<dbReference type="InterPro" id="IPR000609">
    <property type="entry name" value="7TM_GPCR_serpentine_rcpt_Srg"/>
</dbReference>
<name>A0A8S1HNJ2_9PELO</name>
<feature type="transmembrane region" description="Helical" evidence="6">
    <location>
        <begin position="131"/>
        <end position="150"/>
    </location>
</feature>
<feature type="transmembrane region" description="Helical" evidence="6">
    <location>
        <begin position="99"/>
        <end position="119"/>
    </location>
</feature>
<gene>
    <name evidence="7" type="ORF">CAUJ_LOCUS14142</name>
</gene>
<dbReference type="EMBL" id="CAJGYM010000119">
    <property type="protein sequence ID" value="CAD6198236.1"/>
    <property type="molecule type" value="Genomic_DNA"/>
</dbReference>
<dbReference type="Pfam" id="PF02118">
    <property type="entry name" value="Srg"/>
    <property type="match status" value="1"/>
</dbReference>
<protein>
    <recommendedName>
        <fullName evidence="6">Serpentine receptor class gamma</fullName>
    </recommendedName>
</protein>
<dbReference type="AlphaFoldDB" id="A0A8S1HNJ2"/>
<dbReference type="OrthoDB" id="5852304at2759"/>
<comment type="caution">
    <text evidence="6">Lacks conserved residue(s) required for the propagation of feature annotation.</text>
</comment>
<dbReference type="PANTHER" id="PTHR31552">
    <property type="entry name" value="SERPENTINE RECEPTOR CLASS GAMMA"/>
    <property type="match status" value="1"/>
</dbReference>
<comment type="subcellular location">
    <subcellularLocation>
        <location evidence="1">Membrane</location>
        <topology evidence="1">Multi-pass membrane protein</topology>
    </subcellularLocation>
</comment>
<sequence length="286" mass="33750">MDLFNARFTIQAAYGIPSVILYFITVVFLFKNWKQFDTYFFRLYIAQFITNIWTYGNSFITLRLPQNTCQNCYLSEFFLSHSKNQTEDVILPLDVFYTLHFQFAFIQYSIITINCVNRFTMIFFPSEYQKIWQLATWPALFLSIFPWFYLTEEILFSKCYYEYVPTMDCYATKTSYAINRFYITDVHKTSFWSQYGALFISFGSDALTHSSPWVLIVFSSKARMCLLELFGFRKKKMIFTSIRSKASTEFFGAEVKFHSLEVVLKSLEIGSLVLEVTRSTPGQELQ</sequence>
<dbReference type="Proteomes" id="UP000835052">
    <property type="component" value="Unassembled WGS sequence"/>
</dbReference>
<keyword evidence="5 6" id="KW-0472">Membrane</keyword>
<evidence type="ECO:0000256" key="3">
    <source>
        <dbReference type="ARBA" id="ARBA00022692"/>
    </source>
</evidence>
<evidence type="ECO:0000256" key="4">
    <source>
        <dbReference type="ARBA" id="ARBA00022989"/>
    </source>
</evidence>
<proteinExistence type="inferred from homology"/>
<dbReference type="PANTHER" id="PTHR31552:SF8">
    <property type="entry name" value="SERPENTINE RECEPTOR CLASS GAMMA"/>
    <property type="match status" value="1"/>
</dbReference>
<feature type="transmembrane region" description="Helical" evidence="6">
    <location>
        <begin position="39"/>
        <end position="56"/>
    </location>
</feature>
<evidence type="ECO:0000256" key="6">
    <source>
        <dbReference type="RuleBase" id="RU280813"/>
    </source>
</evidence>
<dbReference type="GO" id="GO:0016020">
    <property type="term" value="C:membrane"/>
    <property type="evidence" value="ECO:0007669"/>
    <property type="project" value="UniProtKB-SubCell"/>
</dbReference>
<comment type="caution">
    <text evidence="7">The sequence shown here is derived from an EMBL/GenBank/DDBJ whole genome shotgun (WGS) entry which is preliminary data.</text>
</comment>
<comment type="similarity">
    <text evidence="2 6">Belongs to the nematode receptor-like protein srg family.</text>
</comment>
<evidence type="ECO:0000313" key="7">
    <source>
        <dbReference type="EMBL" id="CAD6198236.1"/>
    </source>
</evidence>
<evidence type="ECO:0000256" key="5">
    <source>
        <dbReference type="ARBA" id="ARBA00023136"/>
    </source>
</evidence>
<organism evidence="7 8">
    <name type="scientific">Caenorhabditis auriculariae</name>
    <dbReference type="NCBI Taxonomy" id="2777116"/>
    <lineage>
        <taxon>Eukaryota</taxon>
        <taxon>Metazoa</taxon>
        <taxon>Ecdysozoa</taxon>
        <taxon>Nematoda</taxon>
        <taxon>Chromadorea</taxon>
        <taxon>Rhabditida</taxon>
        <taxon>Rhabditina</taxon>
        <taxon>Rhabditomorpha</taxon>
        <taxon>Rhabditoidea</taxon>
        <taxon>Rhabditidae</taxon>
        <taxon>Peloderinae</taxon>
        <taxon>Caenorhabditis</taxon>
    </lineage>
</organism>
<evidence type="ECO:0000256" key="2">
    <source>
        <dbReference type="ARBA" id="ARBA00005692"/>
    </source>
</evidence>